<evidence type="ECO:0008006" key="8">
    <source>
        <dbReference type="Google" id="ProtNLM"/>
    </source>
</evidence>
<dbReference type="Pfam" id="PF02826">
    <property type="entry name" value="2-Hacid_dh_C"/>
    <property type="match status" value="1"/>
</dbReference>
<evidence type="ECO:0000313" key="7">
    <source>
        <dbReference type="Proteomes" id="UP001322138"/>
    </source>
</evidence>
<comment type="caution">
    <text evidence="6">The sequence shown here is derived from an EMBL/GenBank/DDBJ whole genome shotgun (WGS) entry which is preliminary data.</text>
</comment>
<proteinExistence type="inferred from homology"/>
<dbReference type="PANTHER" id="PTHR10996:SF281">
    <property type="entry name" value="D-ISOMER SPECIFIC 2-HYDROXYACID DEHYDROGENASE NAD-BINDING DOMAIN-CONTAINING PROTEIN-RELATED"/>
    <property type="match status" value="1"/>
</dbReference>
<dbReference type="Proteomes" id="UP001322138">
    <property type="component" value="Unassembled WGS sequence"/>
</dbReference>
<dbReference type="InterPro" id="IPR006140">
    <property type="entry name" value="D-isomer_DH_NAD-bd"/>
</dbReference>
<feature type="domain" description="D-isomer specific 2-hydroxyacid dehydrogenase catalytic" evidence="4">
    <location>
        <begin position="160"/>
        <end position="441"/>
    </location>
</feature>
<reference evidence="6 7" key="1">
    <citation type="journal article" date="2023" name="bioRxiv">
        <title>High-quality genome assemblies of four members of thePodospora anserinaspecies complex.</title>
        <authorList>
            <person name="Ament-Velasquez S.L."/>
            <person name="Vogan A.A."/>
            <person name="Wallerman O."/>
            <person name="Hartmann F."/>
            <person name="Gautier V."/>
            <person name="Silar P."/>
            <person name="Giraud T."/>
            <person name="Johannesson H."/>
        </authorList>
    </citation>
    <scope>NUCLEOTIDE SEQUENCE [LARGE SCALE GENOMIC DNA]</scope>
    <source>
        <strain evidence="6 7">CBS 112042</strain>
    </source>
</reference>
<feature type="compositionally biased region" description="Polar residues" evidence="3">
    <location>
        <begin position="32"/>
        <end position="85"/>
    </location>
</feature>
<comment type="similarity">
    <text evidence="2">Belongs to the D-isomer specific 2-hydroxyacid dehydrogenase family.</text>
</comment>
<dbReference type="InterPro" id="IPR050223">
    <property type="entry name" value="D-isomer_2-hydroxyacid_DH"/>
</dbReference>
<gene>
    <name evidence="6" type="ORF">QC761_208260</name>
</gene>
<name>A0ABR0FQP2_9PEZI</name>
<dbReference type="InterPro" id="IPR036291">
    <property type="entry name" value="NAD(P)-bd_dom_sf"/>
</dbReference>
<dbReference type="CDD" id="cd12168">
    <property type="entry name" value="Mand_dh_like"/>
    <property type="match status" value="1"/>
</dbReference>
<keyword evidence="1 2" id="KW-0560">Oxidoreductase</keyword>
<dbReference type="PANTHER" id="PTHR10996">
    <property type="entry name" value="2-HYDROXYACID DEHYDROGENASE-RELATED"/>
    <property type="match status" value="1"/>
</dbReference>
<evidence type="ECO:0000259" key="5">
    <source>
        <dbReference type="Pfam" id="PF02826"/>
    </source>
</evidence>
<dbReference type="SUPFAM" id="SSF51735">
    <property type="entry name" value="NAD(P)-binding Rossmann-fold domains"/>
    <property type="match status" value="1"/>
</dbReference>
<evidence type="ECO:0000256" key="3">
    <source>
        <dbReference type="SAM" id="MobiDB-lite"/>
    </source>
</evidence>
<dbReference type="InterPro" id="IPR006139">
    <property type="entry name" value="D-isomer_2_OHA_DH_cat_dom"/>
</dbReference>
<protein>
    <recommendedName>
        <fullName evidence="8">Glyoxylate reductase</fullName>
    </recommendedName>
</protein>
<accession>A0ABR0FQP2</accession>
<feature type="region of interest" description="Disordered" evidence="3">
    <location>
        <begin position="31"/>
        <end position="90"/>
    </location>
</feature>
<evidence type="ECO:0000256" key="1">
    <source>
        <dbReference type="ARBA" id="ARBA00023002"/>
    </source>
</evidence>
<dbReference type="Gene3D" id="3.40.50.720">
    <property type="entry name" value="NAD(P)-binding Rossmann-like Domain"/>
    <property type="match status" value="2"/>
</dbReference>
<dbReference type="RefSeq" id="XP_062735165.1">
    <property type="nucleotide sequence ID" value="XM_062876565.1"/>
</dbReference>
<sequence>MNLPSSFSLVKHQKLGCGAVNERSRHLVSTMAEPTNTPMPASTPVPASTPRSSSPLQQYSIPSLTPNATTATIPLWPSTTSSPDTATRKPQRPIVLHIGDPIKYNPDTYAEFNAAFEIIRPPTPERERNELIRALKEKRWGHFSAIFRPFWGTGGEMGRWDAELIDLLPSSVKVFASAGAGFDWADTKLLGERGIIYCNSGLAAAEAVADFAVAMIISTFRHLPWCMNAATFPYLTSSSDARSTFRECHARATAASHNPRGHTLGLIGFGNIGQQIAAKMGNPAFGMKIAYYDVERKPAAVESELRATFYEKLEGLMKVSDCVVLCTPASADGRPIITAETLGYLRPGTRFVNIARGSLVDEEALADALDSGVVGAAALDVHMDEPSVNERLVRMVTGLGFDDRGQHPGRVMLTCHNAGGTVETHVGFEELSMRNILRVVRDGGEAVTPVNLHWLREKKGV</sequence>
<dbReference type="GeneID" id="87896047"/>
<dbReference type="EMBL" id="JAFFGZ010000004">
    <property type="protein sequence ID" value="KAK4646189.1"/>
    <property type="molecule type" value="Genomic_DNA"/>
</dbReference>
<evidence type="ECO:0000256" key="2">
    <source>
        <dbReference type="RuleBase" id="RU003719"/>
    </source>
</evidence>
<keyword evidence="7" id="KW-1185">Reference proteome</keyword>
<feature type="domain" description="D-isomer specific 2-hydroxyacid dehydrogenase NAD-binding" evidence="5">
    <location>
        <begin position="249"/>
        <end position="394"/>
    </location>
</feature>
<dbReference type="PROSITE" id="PS00671">
    <property type="entry name" value="D_2_HYDROXYACID_DH_3"/>
    <property type="match status" value="1"/>
</dbReference>
<evidence type="ECO:0000259" key="4">
    <source>
        <dbReference type="Pfam" id="PF00389"/>
    </source>
</evidence>
<evidence type="ECO:0000313" key="6">
    <source>
        <dbReference type="EMBL" id="KAK4646189.1"/>
    </source>
</evidence>
<dbReference type="SUPFAM" id="SSF52283">
    <property type="entry name" value="Formate/glycerate dehydrogenase catalytic domain-like"/>
    <property type="match status" value="1"/>
</dbReference>
<dbReference type="InterPro" id="IPR029753">
    <property type="entry name" value="D-isomer_DH_CS"/>
</dbReference>
<dbReference type="Pfam" id="PF00389">
    <property type="entry name" value="2-Hacid_dh"/>
    <property type="match status" value="1"/>
</dbReference>
<organism evidence="6 7">
    <name type="scientific">Podospora bellae-mahoneyi</name>
    <dbReference type="NCBI Taxonomy" id="2093777"/>
    <lineage>
        <taxon>Eukaryota</taxon>
        <taxon>Fungi</taxon>
        <taxon>Dikarya</taxon>
        <taxon>Ascomycota</taxon>
        <taxon>Pezizomycotina</taxon>
        <taxon>Sordariomycetes</taxon>
        <taxon>Sordariomycetidae</taxon>
        <taxon>Sordariales</taxon>
        <taxon>Podosporaceae</taxon>
        <taxon>Podospora</taxon>
    </lineage>
</organism>